<dbReference type="InterPro" id="IPR040632">
    <property type="entry name" value="Sulfotransfer_4"/>
</dbReference>
<dbReference type="Gene3D" id="3.40.50.300">
    <property type="entry name" value="P-loop containing nucleotide triphosphate hydrolases"/>
    <property type="match status" value="2"/>
</dbReference>
<keyword evidence="3" id="KW-1185">Reference proteome</keyword>
<keyword evidence="1" id="KW-0812">Transmembrane</keyword>
<dbReference type="AlphaFoldDB" id="A0A075AB17"/>
<name>A0A075AB17_OPIVI</name>
<dbReference type="OrthoDB" id="272681at2759"/>
<sequence>MEAKGSQESTGEAPSAEGLLVIGAGFARTGTMTLKTALQILYGKPCYHMIEIIYAHPEHIPICIKIFHSKTALQILYGKPCYHMVEVIYAHPEHIPIWIKIFNSIMENPNEKIPPELFKRIFHGYRTSTDQPGSSAYRQIMETYPEAKVILTVRSPQSWLQSVRETVFPLKPLFGNGFFDRLAERLIVGKGFNEMANLSFQVKLGANVDRTNDEQVLRGFVEHNEEVKRVVQKDRLLVFDVKEGWGPLCRFLNLPIPQQPFPHVNERKVMISRLRKLKYVPAVLKYTTYVLGGLLIASLFQFLCSHKIF</sequence>
<dbReference type="Pfam" id="PF17784">
    <property type="entry name" value="Sulfotransfer_4"/>
    <property type="match status" value="1"/>
</dbReference>
<feature type="transmembrane region" description="Helical" evidence="1">
    <location>
        <begin position="283"/>
        <end position="303"/>
    </location>
</feature>
<dbReference type="PANTHER" id="PTHR36978">
    <property type="entry name" value="P-LOOP CONTAINING NUCLEOTIDE TRIPHOSPHATE HYDROLASE"/>
    <property type="match status" value="1"/>
</dbReference>
<evidence type="ECO:0008006" key="4">
    <source>
        <dbReference type="Google" id="ProtNLM"/>
    </source>
</evidence>
<dbReference type="PANTHER" id="PTHR36978:SF4">
    <property type="entry name" value="P-LOOP CONTAINING NUCLEOSIDE TRIPHOSPHATE HYDROLASE PROTEIN"/>
    <property type="match status" value="1"/>
</dbReference>
<reference evidence="2 3" key="1">
    <citation type="submission" date="2013-11" db="EMBL/GenBank/DDBJ databases">
        <title>Opisthorchis viverrini - life in the bile duct.</title>
        <authorList>
            <person name="Young N.D."/>
            <person name="Nagarajan N."/>
            <person name="Lin S.J."/>
            <person name="Korhonen P.K."/>
            <person name="Jex A.R."/>
            <person name="Hall R.S."/>
            <person name="Safavi-Hemami H."/>
            <person name="Kaewkong W."/>
            <person name="Bertrand D."/>
            <person name="Gao S."/>
            <person name="Seet Q."/>
            <person name="Wongkham S."/>
            <person name="Teh B.T."/>
            <person name="Wongkham C."/>
            <person name="Intapan P.M."/>
            <person name="Maleewong W."/>
            <person name="Yang X."/>
            <person name="Hu M."/>
            <person name="Wang Z."/>
            <person name="Hofmann A."/>
            <person name="Sternberg P.W."/>
            <person name="Tan P."/>
            <person name="Wang J."/>
            <person name="Gasser R.B."/>
        </authorList>
    </citation>
    <scope>NUCLEOTIDE SEQUENCE [LARGE SCALE GENOMIC DNA]</scope>
</reference>
<evidence type="ECO:0000256" key="1">
    <source>
        <dbReference type="SAM" id="Phobius"/>
    </source>
</evidence>
<dbReference type="STRING" id="6198.A0A075AB17"/>
<keyword evidence="1" id="KW-1133">Transmembrane helix</keyword>
<dbReference type="GeneID" id="20321848"/>
<dbReference type="CTD" id="20321848"/>
<protein>
    <recommendedName>
        <fullName evidence="4">Sulfotransferase domain protein</fullName>
    </recommendedName>
</protein>
<keyword evidence="1" id="KW-0472">Membrane</keyword>
<proteinExistence type="predicted"/>
<dbReference type="Proteomes" id="UP000054324">
    <property type="component" value="Unassembled WGS sequence"/>
</dbReference>
<dbReference type="RefSeq" id="XP_009171506.1">
    <property type="nucleotide sequence ID" value="XM_009173242.1"/>
</dbReference>
<dbReference type="KEGG" id="ovi:T265_07669"/>
<evidence type="ECO:0000313" key="2">
    <source>
        <dbReference type="EMBL" id="KER24784.1"/>
    </source>
</evidence>
<gene>
    <name evidence="2" type="ORF">T265_07669</name>
</gene>
<dbReference type="InterPro" id="IPR027417">
    <property type="entry name" value="P-loop_NTPase"/>
</dbReference>
<evidence type="ECO:0000313" key="3">
    <source>
        <dbReference type="Proteomes" id="UP000054324"/>
    </source>
</evidence>
<dbReference type="SUPFAM" id="SSF52540">
    <property type="entry name" value="P-loop containing nucleoside triphosphate hydrolases"/>
    <property type="match status" value="1"/>
</dbReference>
<organism evidence="2 3">
    <name type="scientific">Opisthorchis viverrini</name>
    <name type="common">Southeast Asian liver fluke</name>
    <dbReference type="NCBI Taxonomy" id="6198"/>
    <lineage>
        <taxon>Eukaryota</taxon>
        <taxon>Metazoa</taxon>
        <taxon>Spiralia</taxon>
        <taxon>Lophotrochozoa</taxon>
        <taxon>Platyhelminthes</taxon>
        <taxon>Trematoda</taxon>
        <taxon>Digenea</taxon>
        <taxon>Opisthorchiida</taxon>
        <taxon>Opisthorchiata</taxon>
        <taxon>Opisthorchiidae</taxon>
        <taxon>Opisthorchis</taxon>
    </lineage>
</organism>
<accession>A0A075AB17</accession>
<dbReference type="EMBL" id="KL596798">
    <property type="protein sequence ID" value="KER24784.1"/>
    <property type="molecule type" value="Genomic_DNA"/>
</dbReference>